<reference evidence="7" key="2">
    <citation type="submission" date="2020-08" db="EMBL/GenBank/DDBJ databases">
        <title>Plant Genome Project.</title>
        <authorList>
            <person name="Zhang R.-G."/>
        </authorList>
    </citation>
    <scope>NUCLEOTIDE SEQUENCE</scope>
    <source>
        <strain evidence="7">Huo1</strain>
        <tissue evidence="7">Leaf</tissue>
    </source>
</reference>
<dbReference type="AlphaFoldDB" id="A0A8X8YI57"/>
<dbReference type="CDD" id="cd09256">
    <property type="entry name" value="AP_MuD_MHD"/>
    <property type="match status" value="1"/>
</dbReference>
<dbReference type="InterPro" id="IPR039591">
    <property type="entry name" value="AP5M1"/>
</dbReference>
<dbReference type="GO" id="GO:0016197">
    <property type="term" value="P:endosomal transport"/>
    <property type="evidence" value="ECO:0007669"/>
    <property type="project" value="TreeGrafter"/>
</dbReference>
<dbReference type="GO" id="GO:0005764">
    <property type="term" value="C:lysosome"/>
    <property type="evidence" value="ECO:0007669"/>
    <property type="project" value="TreeGrafter"/>
</dbReference>
<dbReference type="FunFam" id="2.60.40.1170:FF:000025">
    <property type="entry name" value="AP-5 complex subunit mu isoform X1"/>
    <property type="match status" value="1"/>
</dbReference>
<dbReference type="GO" id="GO:0005770">
    <property type="term" value="C:late endosome"/>
    <property type="evidence" value="ECO:0007669"/>
    <property type="project" value="TreeGrafter"/>
</dbReference>
<keyword evidence="2" id="KW-0813">Transport</keyword>
<dbReference type="SUPFAM" id="SSF49447">
    <property type="entry name" value="Second domain of Mu2 adaptin subunit (ap50) of ap2 adaptor"/>
    <property type="match status" value="1"/>
</dbReference>
<dbReference type="Gene3D" id="2.60.40.1170">
    <property type="entry name" value="Mu homology domain, subdomain B"/>
    <property type="match status" value="2"/>
</dbReference>
<dbReference type="GO" id="GO:0030119">
    <property type="term" value="C:AP-type membrane coat adaptor complex"/>
    <property type="evidence" value="ECO:0007669"/>
    <property type="project" value="TreeGrafter"/>
</dbReference>
<comment type="similarity">
    <text evidence="1">Belongs to the adaptor complexes medium subunit family.</text>
</comment>
<gene>
    <name evidence="7" type="ORF">SASPL_109212</name>
</gene>
<dbReference type="EMBL" id="PNBA02000003">
    <property type="protein sequence ID" value="KAG6431137.1"/>
    <property type="molecule type" value="Genomic_DNA"/>
</dbReference>
<proteinExistence type="inferred from homology"/>
<evidence type="ECO:0000256" key="5">
    <source>
        <dbReference type="ARBA" id="ARBA00029433"/>
    </source>
</evidence>
<keyword evidence="4" id="KW-0472">Membrane</keyword>
<dbReference type="InterPro" id="IPR036168">
    <property type="entry name" value="AP2_Mu_C_sf"/>
</dbReference>
<evidence type="ECO:0000313" key="8">
    <source>
        <dbReference type="Proteomes" id="UP000298416"/>
    </source>
</evidence>
<dbReference type="InterPro" id="IPR028565">
    <property type="entry name" value="MHD"/>
</dbReference>
<keyword evidence="8" id="KW-1185">Reference proteome</keyword>
<dbReference type="PANTHER" id="PTHR16082">
    <property type="entry name" value="AP-5 COMPLEX SUBUNIT MU-1"/>
    <property type="match status" value="1"/>
</dbReference>
<comment type="subcellular location">
    <subcellularLocation>
        <location evidence="5">Endomembrane system</location>
        <topology evidence="5">Peripheral membrane protein</topology>
        <orientation evidence="5">Cytoplasmic side</orientation>
    </subcellularLocation>
</comment>
<dbReference type="PANTHER" id="PTHR16082:SF2">
    <property type="entry name" value="AP-5 COMPLEX SUBUNIT MU-1"/>
    <property type="match status" value="1"/>
</dbReference>
<keyword evidence="3" id="KW-0653">Protein transport</keyword>
<dbReference type="PROSITE" id="PS51072">
    <property type="entry name" value="MHD"/>
    <property type="match status" value="1"/>
</dbReference>
<name>A0A8X8YI57_SALSN</name>
<accession>A0A8X8YI57</accession>
<protein>
    <recommendedName>
        <fullName evidence="6">MHD domain-containing protein</fullName>
    </recommendedName>
</protein>
<evidence type="ECO:0000256" key="2">
    <source>
        <dbReference type="ARBA" id="ARBA00022448"/>
    </source>
</evidence>
<feature type="domain" description="MHD" evidence="6">
    <location>
        <begin position="358"/>
        <end position="619"/>
    </location>
</feature>
<evidence type="ECO:0000256" key="4">
    <source>
        <dbReference type="ARBA" id="ARBA00023136"/>
    </source>
</evidence>
<comment type="caution">
    <text evidence="7">The sequence shown here is derived from an EMBL/GenBank/DDBJ whole genome shotgun (WGS) entry which is preliminary data.</text>
</comment>
<reference evidence="7" key="1">
    <citation type="submission" date="2018-01" db="EMBL/GenBank/DDBJ databases">
        <authorList>
            <person name="Mao J.F."/>
        </authorList>
    </citation>
    <scope>NUCLEOTIDE SEQUENCE</scope>
    <source>
        <strain evidence="7">Huo1</strain>
        <tissue evidence="7">Leaf</tissue>
    </source>
</reference>
<evidence type="ECO:0000259" key="6">
    <source>
        <dbReference type="PROSITE" id="PS51072"/>
    </source>
</evidence>
<evidence type="ECO:0000256" key="3">
    <source>
        <dbReference type="ARBA" id="ARBA00022927"/>
    </source>
</evidence>
<dbReference type="Proteomes" id="UP000298416">
    <property type="component" value="Unassembled WGS sequence"/>
</dbReference>
<dbReference type="Pfam" id="PF00928">
    <property type="entry name" value="Adap_comp_sub"/>
    <property type="match status" value="1"/>
</dbReference>
<dbReference type="FunFam" id="2.60.40.1170:FF:000027">
    <property type="entry name" value="Adaptor complexes medium subunit family protein"/>
    <property type="match status" value="1"/>
</dbReference>
<dbReference type="GO" id="GO:0005829">
    <property type="term" value="C:cytosol"/>
    <property type="evidence" value="ECO:0007669"/>
    <property type="project" value="TreeGrafter"/>
</dbReference>
<organism evidence="7">
    <name type="scientific">Salvia splendens</name>
    <name type="common">Scarlet sage</name>
    <dbReference type="NCBI Taxonomy" id="180675"/>
    <lineage>
        <taxon>Eukaryota</taxon>
        <taxon>Viridiplantae</taxon>
        <taxon>Streptophyta</taxon>
        <taxon>Embryophyta</taxon>
        <taxon>Tracheophyta</taxon>
        <taxon>Spermatophyta</taxon>
        <taxon>Magnoliopsida</taxon>
        <taxon>eudicotyledons</taxon>
        <taxon>Gunneridae</taxon>
        <taxon>Pentapetalae</taxon>
        <taxon>asterids</taxon>
        <taxon>lamiids</taxon>
        <taxon>Lamiales</taxon>
        <taxon>Lamiaceae</taxon>
        <taxon>Nepetoideae</taxon>
        <taxon>Mentheae</taxon>
        <taxon>Salviinae</taxon>
        <taxon>Salvia</taxon>
        <taxon>Salvia subgen. Calosphace</taxon>
        <taxon>core Calosphace</taxon>
    </lineage>
</organism>
<evidence type="ECO:0000256" key="1">
    <source>
        <dbReference type="ARBA" id="ARBA00005324"/>
    </source>
</evidence>
<sequence length="671" mass="72802">MLSGCYIRALWILNNQDVVIFSRKFPVVEKRWRVACEKESTDDFKYHMLPNDSDFSGAFSDRKKRVLEKTLLSVWMSFDFLLAPALHYWEGSARGFGVRVSQSVKGSDSWVDDPITRHVISLNINKEEGENYLLWPLVLHIKGPYSILILPLVEPRHLKSYSRMCNSSDCGNAIGADDSLSSLLLDLPPITGYEGGRKACCTGRGRGALLSVVVPRSGGAFAVAQTIGDIVVGETMEPEVVVAASPSVGGLLDTLTGSIGISSISARAKPVALPVAASTISGTAVTGAAMSDAPKMGSRPLDKDVLRSFISSAMPFGTPLDLSYSNISAIKTTGFSSADVPPADRKQPAWKPYLYRGKQRILFTIHDTVHAAMYDRDEIPDSITISGQVNCRAELEGLPDVSLPLTWLASARVESLTFHPCSQVPEHGGDKQAITFSPPLGNFVLMHYQALCSVGPPIKGFYQLSMVSENEGAFLFRLSIMEGYKSPLTIEFCTVTMPFPRRRVVSFDGTPSIGTVSNTEHSVDWRIIANSRIASGKSIEATFSGTVRFAPWQAQKMPSSGSALMGDEDSDLESESSGSMVNVEDFIMEKMIKDLPAADLEDPFNRQAYNYATVSFKMIGPSFSGISIDPKSVSIFPAVKAPIEVSAQVTSGDYILWNTLGKCPVAATPQA</sequence>
<dbReference type="GO" id="GO:0015031">
    <property type="term" value="P:protein transport"/>
    <property type="evidence" value="ECO:0007669"/>
    <property type="project" value="UniProtKB-KW"/>
</dbReference>
<evidence type="ECO:0000313" key="7">
    <source>
        <dbReference type="EMBL" id="KAG6431137.1"/>
    </source>
</evidence>